<dbReference type="Proteomes" id="UP000199365">
    <property type="component" value="Unassembled WGS sequence"/>
</dbReference>
<keyword evidence="1" id="KW-0472">Membrane</keyword>
<organism evidence="2 3">
    <name type="scientific">Paraburkholderia tuberum</name>
    <dbReference type="NCBI Taxonomy" id="157910"/>
    <lineage>
        <taxon>Bacteria</taxon>
        <taxon>Pseudomonadati</taxon>
        <taxon>Pseudomonadota</taxon>
        <taxon>Betaproteobacteria</taxon>
        <taxon>Burkholderiales</taxon>
        <taxon>Burkholderiaceae</taxon>
        <taxon>Paraburkholderia</taxon>
    </lineage>
</organism>
<gene>
    <name evidence="2" type="ORF">SAMN05445850_8247</name>
</gene>
<keyword evidence="3" id="KW-1185">Reference proteome</keyword>
<name>A0A1H1KJJ6_9BURK</name>
<dbReference type="RefSeq" id="WP_090812681.1">
    <property type="nucleotide sequence ID" value="NZ_FNKX01000005.1"/>
</dbReference>
<proteinExistence type="predicted"/>
<evidence type="ECO:0000313" key="3">
    <source>
        <dbReference type="Proteomes" id="UP000199365"/>
    </source>
</evidence>
<dbReference type="EMBL" id="FNKX01000005">
    <property type="protein sequence ID" value="SDR62531.1"/>
    <property type="molecule type" value="Genomic_DNA"/>
</dbReference>
<protein>
    <submittedName>
        <fullName evidence="2">Uncharacterized protein</fullName>
    </submittedName>
</protein>
<accession>A0A1H1KJJ6</accession>
<keyword evidence="1" id="KW-1133">Transmembrane helix</keyword>
<dbReference type="AlphaFoldDB" id="A0A1H1KJJ6"/>
<evidence type="ECO:0000256" key="1">
    <source>
        <dbReference type="SAM" id="Phobius"/>
    </source>
</evidence>
<reference evidence="3" key="1">
    <citation type="submission" date="2016-10" db="EMBL/GenBank/DDBJ databases">
        <authorList>
            <person name="Varghese N."/>
            <person name="Submissions S."/>
        </authorList>
    </citation>
    <scope>NUCLEOTIDE SEQUENCE [LARGE SCALE GENOMIC DNA]</scope>
    <source>
        <strain evidence="3">DUS833</strain>
    </source>
</reference>
<sequence length="78" mass="8564">MNIVLCVLAVSIVAGVVYVWNDRFRRLPLTVFGIENVQCIGTWGVSSLALVGLVARLDDKRRMASSEQTANSRQSTPN</sequence>
<evidence type="ECO:0000313" key="2">
    <source>
        <dbReference type="EMBL" id="SDR62531.1"/>
    </source>
</evidence>
<keyword evidence="1" id="KW-0812">Transmembrane</keyword>
<feature type="transmembrane region" description="Helical" evidence="1">
    <location>
        <begin position="31"/>
        <end position="55"/>
    </location>
</feature>